<feature type="signal peptide" evidence="1">
    <location>
        <begin position="1"/>
        <end position="22"/>
    </location>
</feature>
<dbReference type="SUPFAM" id="SSF48452">
    <property type="entry name" value="TPR-like"/>
    <property type="match status" value="1"/>
</dbReference>
<gene>
    <name evidence="2" type="ORF">ELS83_09395</name>
</gene>
<keyword evidence="3" id="KW-1185">Reference proteome</keyword>
<feature type="chain" id="PRO_5046561305" evidence="1">
    <location>
        <begin position="23"/>
        <end position="451"/>
    </location>
</feature>
<organism evidence="2 3">
    <name type="scientific">Marinifilum caeruleilacunae</name>
    <dbReference type="NCBI Taxonomy" id="2499076"/>
    <lineage>
        <taxon>Bacteria</taxon>
        <taxon>Pseudomonadati</taxon>
        <taxon>Bacteroidota</taxon>
        <taxon>Bacteroidia</taxon>
        <taxon>Marinilabiliales</taxon>
        <taxon>Marinifilaceae</taxon>
    </lineage>
</organism>
<evidence type="ECO:0000313" key="3">
    <source>
        <dbReference type="Proteomes" id="UP000732105"/>
    </source>
</evidence>
<keyword evidence="2" id="KW-0449">Lipoprotein</keyword>
<dbReference type="PROSITE" id="PS51257">
    <property type="entry name" value="PROKAR_LIPOPROTEIN"/>
    <property type="match status" value="1"/>
</dbReference>
<keyword evidence="1" id="KW-0732">Signal</keyword>
<dbReference type="InterPro" id="IPR041662">
    <property type="entry name" value="SusD-like_2"/>
</dbReference>
<dbReference type="EMBL" id="RZNH01000013">
    <property type="protein sequence ID" value="NOU60038.1"/>
    <property type="molecule type" value="Genomic_DNA"/>
</dbReference>
<dbReference type="InterPro" id="IPR011990">
    <property type="entry name" value="TPR-like_helical_dom_sf"/>
</dbReference>
<protein>
    <submittedName>
        <fullName evidence="2">SusD/RagB family nutrient-binding outer membrane lipoprotein</fullName>
    </submittedName>
</protein>
<reference evidence="2 3" key="1">
    <citation type="submission" date="2018-12" db="EMBL/GenBank/DDBJ databases">
        <title>Marinifilum JC070 sp. nov., a marine bacterium isolated from Yongle Blue Hole in the South China Sea.</title>
        <authorList>
            <person name="Fu T."/>
        </authorList>
    </citation>
    <scope>NUCLEOTIDE SEQUENCE [LARGE SCALE GENOMIC DNA]</scope>
    <source>
        <strain evidence="2 3">JC070</strain>
    </source>
</reference>
<dbReference type="RefSeq" id="WP_171595317.1">
    <property type="nucleotide sequence ID" value="NZ_RZNH01000013.1"/>
</dbReference>
<name>A0ABX1WVV3_9BACT</name>
<evidence type="ECO:0000256" key="1">
    <source>
        <dbReference type="SAM" id="SignalP"/>
    </source>
</evidence>
<dbReference type="Gene3D" id="1.25.40.390">
    <property type="match status" value="1"/>
</dbReference>
<evidence type="ECO:0000313" key="2">
    <source>
        <dbReference type="EMBL" id="NOU60038.1"/>
    </source>
</evidence>
<sequence length="451" mass="50262">MKNYKILLFFLFIFAISSCDKIADLEENDPNNFKDAPADLIINTPLLANALVAEGELARISNIFSDQFTGADRQYLSFEKYLITAGDFSNIWSTLYADGVAQCKLIQEKATLANDPHLKGISQIVEANLIGLATSLWGDVPFTQAGNVDKFPEPSFDDQLAVYAGLQSLLDEAIANVGNATVTEAVHGSETVDQTVRANMRWKEIAYSLKSRFYLHVKDYPNALANAKLGIPSSDAEWLINHDDGGNWIDGKFNIYFSFCAWYRGGYLGASDAYLPKLLDASATEYRGDTKTDEAGRLAYYYAGSSGSWDPNTGKIWSNSSPFPVFSWVENKLIEAESEWRGGSKANALDALNEVRAYWNKKFAGKYSEYVDTDFASDADLLSEILEEKYISLHGQIEVFNDLRRTDNHIGVPIKSGSKFPERFIYPQSEINSNPNTPEIKDIYTPTKVNS</sequence>
<proteinExistence type="predicted"/>
<dbReference type="Proteomes" id="UP000732105">
    <property type="component" value="Unassembled WGS sequence"/>
</dbReference>
<comment type="caution">
    <text evidence="2">The sequence shown here is derived from an EMBL/GenBank/DDBJ whole genome shotgun (WGS) entry which is preliminary data.</text>
</comment>
<accession>A0ABX1WVV3</accession>
<dbReference type="Pfam" id="PF12771">
    <property type="entry name" value="SusD-like_2"/>
    <property type="match status" value="1"/>
</dbReference>